<dbReference type="HOGENOM" id="CLU_2145087_0_0_1"/>
<dbReference type="SUPFAM" id="SSF50494">
    <property type="entry name" value="Trypsin-like serine proteases"/>
    <property type="match status" value="1"/>
</dbReference>
<dbReference type="GO" id="GO:0006508">
    <property type="term" value="P:proteolysis"/>
    <property type="evidence" value="ECO:0007669"/>
    <property type="project" value="UniProtKB-KW"/>
</dbReference>
<accession>A0A086TB41</accession>
<keyword evidence="3" id="KW-0645">Protease</keyword>
<dbReference type="GO" id="GO:0005576">
    <property type="term" value="C:extracellular region"/>
    <property type="evidence" value="ECO:0007669"/>
    <property type="project" value="UniProtKB-SubCell"/>
</dbReference>
<dbReference type="Proteomes" id="UP000029964">
    <property type="component" value="Unassembled WGS sequence"/>
</dbReference>
<evidence type="ECO:0000313" key="7">
    <source>
        <dbReference type="EMBL" id="KFH46573.1"/>
    </source>
</evidence>
<dbReference type="EMBL" id="JPKY01000018">
    <property type="protein sequence ID" value="KFH46573.1"/>
    <property type="molecule type" value="Genomic_DNA"/>
</dbReference>
<dbReference type="InterPro" id="IPR043504">
    <property type="entry name" value="Peptidase_S1_PA_chymotrypsin"/>
</dbReference>
<evidence type="ECO:0000256" key="3">
    <source>
        <dbReference type="ARBA" id="ARBA00022670"/>
    </source>
</evidence>
<organism evidence="7 8">
    <name type="scientific">Hapsidospora chrysogenum (strain ATCC 11550 / CBS 779.69 / DSM 880 / IAM 14645 / JCM 23072 / IMI 49137)</name>
    <name type="common">Acremonium chrysogenum</name>
    <dbReference type="NCBI Taxonomy" id="857340"/>
    <lineage>
        <taxon>Eukaryota</taxon>
        <taxon>Fungi</taxon>
        <taxon>Dikarya</taxon>
        <taxon>Ascomycota</taxon>
        <taxon>Pezizomycotina</taxon>
        <taxon>Sordariomycetes</taxon>
        <taxon>Hypocreomycetidae</taxon>
        <taxon>Hypocreales</taxon>
        <taxon>Bionectriaceae</taxon>
        <taxon>Hapsidospora</taxon>
    </lineage>
</organism>
<comment type="subcellular location">
    <subcellularLocation>
        <location evidence="1">Secreted</location>
    </subcellularLocation>
</comment>
<dbReference type="PROSITE" id="PS50240">
    <property type="entry name" value="TRYPSIN_DOM"/>
    <property type="match status" value="1"/>
</dbReference>
<comment type="caution">
    <text evidence="7">The sequence shown here is derived from an EMBL/GenBank/DDBJ whole genome shotgun (WGS) entry which is preliminary data.</text>
</comment>
<evidence type="ECO:0000256" key="1">
    <source>
        <dbReference type="ARBA" id="ARBA00004613"/>
    </source>
</evidence>
<dbReference type="GO" id="GO:0004252">
    <property type="term" value="F:serine-type endopeptidase activity"/>
    <property type="evidence" value="ECO:0007669"/>
    <property type="project" value="InterPro"/>
</dbReference>
<protein>
    <submittedName>
        <fullName evidence="7">Trypsin-like protein</fullName>
    </submittedName>
</protein>
<keyword evidence="2" id="KW-0964">Secreted</keyword>
<dbReference type="InterPro" id="IPR001254">
    <property type="entry name" value="Trypsin_dom"/>
</dbReference>
<feature type="domain" description="Peptidase S1" evidence="6">
    <location>
        <begin position="1"/>
        <end position="112"/>
    </location>
</feature>
<dbReference type="InterPro" id="IPR050127">
    <property type="entry name" value="Serine_Proteases_S1"/>
</dbReference>
<name>A0A086TB41_HAPC1</name>
<dbReference type="PANTHER" id="PTHR24264:SF65">
    <property type="entry name" value="SRCR DOMAIN-CONTAINING PROTEIN"/>
    <property type="match status" value="1"/>
</dbReference>
<keyword evidence="4" id="KW-0378">Hydrolase</keyword>
<gene>
    <name evidence="7" type="ORF">ACRE_026480</name>
</gene>
<evidence type="ECO:0000256" key="4">
    <source>
        <dbReference type="ARBA" id="ARBA00022801"/>
    </source>
</evidence>
<reference evidence="8" key="1">
    <citation type="journal article" date="2014" name="Genome Announc.">
        <title>Genome sequence and annotation of Acremonium chrysogenum, producer of the beta-lactam antibiotic cephalosporin C.</title>
        <authorList>
            <person name="Terfehr D."/>
            <person name="Dahlmann T.A."/>
            <person name="Specht T."/>
            <person name="Zadra I."/>
            <person name="Kuernsteiner H."/>
            <person name="Kueck U."/>
        </authorList>
    </citation>
    <scope>NUCLEOTIDE SEQUENCE [LARGE SCALE GENOMIC DNA]</scope>
    <source>
        <strain evidence="8">ATCC 11550 / CBS 779.69 / DSM 880 / IAM 14645 / JCM 23072 / IMI 49137</strain>
    </source>
</reference>
<evidence type="ECO:0000259" key="6">
    <source>
        <dbReference type="PROSITE" id="PS50240"/>
    </source>
</evidence>
<feature type="compositionally biased region" description="Polar residues" evidence="5">
    <location>
        <begin position="1"/>
        <end position="29"/>
    </location>
</feature>
<keyword evidence="8" id="KW-1185">Reference proteome</keyword>
<evidence type="ECO:0000256" key="2">
    <source>
        <dbReference type="ARBA" id="ARBA00022525"/>
    </source>
</evidence>
<dbReference type="Pfam" id="PF00089">
    <property type="entry name" value="Trypsin"/>
    <property type="match status" value="1"/>
</dbReference>
<proteinExistence type="predicted"/>
<dbReference type="AlphaFoldDB" id="A0A086TB41"/>
<feature type="region of interest" description="Disordered" evidence="5">
    <location>
        <begin position="86"/>
        <end position="112"/>
    </location>
</feature>
<dbReference type="PANTHER" id="PTHR24264">
    <property type="entry name" value="TRYPSIN-RELATED"/>
    <property type="match status" value="1"/>
</dbReference>
<evidence type="ECO:0000256" key="5">
    <source>
        <dbReference type="SAM" id="MobiDB-lite"/>
    </source>
</evidence>
<feature type="region of interest" description="Disordered" evidence="5">
    <location>
        <begin position="1"/>
        <end position="32"/>
    </location>
</feature>
<dbReference type="OrthoDB" id="4915747at2759"/>
<dbReference type="STRING" id="857340.A0A086TB41"/>
<evidence type="ECO:0000313" key="8">
    <source>
        <dbReference type="Proteomes" id="UP000029964"/>
    </source>
</evidence>
<dbReference type="InterPro" id="IPR009003">
    <property type="entry name" value="Peptidase_S1_PA"/>
</dbReference>
<dbReference type="Gene3D" id="2.40.10.10">
    <property type="entry name" value="Trypsin-like serine proteases"/>
    <property type="match status" value="1"/>
</dbReference>
<sequence length="112" mass="11866">MSLFEENQTIAYATLPEQDSQPSPGSIVSTGGWREVKNGIYDTPSVLNKIDVPVIKHEACEALYAEDGGYKVTDEMFCAGLSGEAAEDTCQGDSGAPVYDGDGDSGRDRLVG</sequence>